<comment type="caution">
    <text evidence="9">The sequence shown here is derived from an EMBL/GenBank/DDBJ whole genome shotgun (WGS) entry which is preliminary data.</text>
</comment>
<evidence type="ECO:0000256" key="5">
    <source>
        <dbReference type="ARBA" id="ARBA00022989"/>
    </source>
</evidence>
<dbReference type="PANTHER" id="PTHR11058">
    <property type="entry name" value="NADH-UBIQUINONE OXIDOREDUCTASE CHAIN 3"/>
    <property type="match status" value="1"/>
</dbReference>
<dbReference type="GO" id="GO:0005886">
    <property type="term" value="C:plasma membrane"/>
    <property type="evidence" value="ECO:0007669"/>
    <property type="project" value="UniProtKB-SubCell"/>
</dbReference>
<keyword evidence="3 7" id="KW-0813">Transport</keyword>
<dbReference type="GO" id="GO:0008137">
    <property type="term" value="F:NADH dehydrogenase (ubiquinone) activity"/>
    <property type="evidence" value="ECO:0007669"/>
    <property type="project" value="InterPro"/>
</dbReference>
<dbReference type="AlphaFoldDB" id="A0A7X9P0I2"/>
<gene>
    <name evidence="7" type="primary">nuoA</name>
    <name evidence="9" type="ORF">HHU12_00380</name>
</gene>
<dbReference type="GO" id="GO:0030964">
    <property type="term" value="C:NADH dehydrogenase complex"/>
    <property type="evidence" value="ECO:0007669"/>
    <property type="project" value="TreeGrafter"/>
</dbReference>
<feature type="transmembrane region" description="Helical" evidence="7">
    <location>
        <begin position="100"/>
        <end position="124"/>
    </location>
</feature>
<dbReference type="InterPro" id="IPR000440">
    <property type="entry name" value="NADH_UbQ/plastoQ_OxRdtase_su3"/>
</dbReference>
<evidence type="ECO:0000256" key="4">
    <source>
        <dbReference type="ARBA" id="ARBA00022692"/>
    </source>
</evidence>
<keyword evidence="4 7" id="KW-0812">Transmembrane</keyword>
<dbReference type="GO" id="GO:0050136">
    <property type="term" value="F:NADH dehydrogenase (quinone) (non-electrogenic) activity"/>
    <property type="evidence" value="ECO:0007669"/>
    <property type="project" value="UniProtKB-UniRule"/>
</dbReference>
<evidence type="ECO:0000313" key="10">
    <source>
        <dbReference type="Proteomes" id="UP000576082"/>
    </source>
</evidence>
<keyword evidence="7 8" id="KW-0874">Quinone</keyword>
<evidence type="ECO:0000313" key="9">
    <source>
        <dbReference type="EMBL" id="NME66404.1"/>
    </source>
</evidence>
<protein>
    <recommendedName>
        <fullName evidence="7">NADH-quinone oxidoreductase subunit A</fullName>
        <ecNumber evidence="7">7.1.1.-</ecNumber>
    </recommendedName>
    <alternativeName>
        <fullName evidence="7">NADH dehydrogenase I subunit A</fullName>
    </alternativeName>
    <alternativeName>
        <fullName evidence="7">NDH-1 subunit A</fullName>
    </alternativeName>
    <alternativeName>
        <fullName evidence="7">NUO1</fullName>
    </alternativeName>
</protein>
<dbReference type="EC" id="7.1.1.-" evidence="7"/>
<comment type="catalytic activity">
    <reaction evidence="7 8">
        <text>a quinone + NADH + 5 H(+)(in) = a quinol + NAD(+) + 4 H(+)(out)</text>
        <dbReference type="Rhea" id="RHEA:57888"/>
        <dbReference type="ChEBI" id="CHEBI:15378"/>
        <dbReference type="ChEBI" id="CHEBI:24646"/>
        <dbReference type="ChEBI" id="CHEBI:57540"/>
        <dbReference type="ChEBI" id="CHEBI:57945"/>
        <dbReference type="ChEBI" id="CHEBI:132124"/>
    </reaction>
</comment>
<keyword evidence="7" id="KW-1278">Translocase</keyword>
<evidence type="ECO:0000256" key="1">
    <source>
        <dbReference type="ARBA" id="ARBA00004141"/>
    </source>
</evidence>
<proteinExistence type="inferred from homology"/>
<dbReference type="GO" id="GO:0048038">
    <property type="term" value="F:quinone binding"/>
    <property type="evidence" value="ECO:0007669"/>
    <property type="project" value="UniProtKB-KW"/>
</dbReference>
<keyword evidence="10" id="KW-1185">Reference proteome</keyword>
<organism evidence="9 10">
    <name type="scientific">Flammeovirga aprica JL-4</name>
    <dbReference type="NCBI Taxonomy" id="694437"/>
    <lineage>
        <taxon>Bacteria</taxon>
        <taxon>Pseudomonadati</taxon>
        <taxon>Bacteroidota</taxon>
        <taxon>Cytophagia</taxon>
        <taxon>Cytophagales</taxon>
        <taxon>Flammeovirgaceae</taxon>
        <taxon>Flammeovirga</taxon>
    </lineage>
</organism>
<comment type="subcellular location">
    <subcellularLocation>
        <location evidence="7 8">Cell membrane</location>
        <topology evidence="7 8">Multi-pass membrane protein</topology>
    </subcellularLocation>
    <subcellularLocation>
        <location evidence="1">Membrane</location>
        <topology evidence="1">Multi-pass membrane protein</topology>
    </subcellularLocation>
</comment>
<dbReference type="Gene3D" id="1.20.58.1610">
    <property type="entry name" value="NADH:ubiquinone/plastoquinone oxidoreductase, chain 3"/>
    <property type="match status" value="1"/>
</dbReference>
<dbReference type="Proteomes" id="UP000576082">
    <property type="component" value="Unassembled WGS sequence"/>
</dbReference>
<dbReference type="HAMAP" id="MF_01394">
    <property type="entry name" value="NDH1_NuoA"/>
    <property type="match status" value="1"/>
</dbReference>
<comment type="subunit">
    <text evidence="7">NDH-1 is composed of 14 different subunits. Subunits NuoA, H, J, K, L, M, N constitute the membrane sector of the complex.</text>
</comment>
<evidence type="ECO:0000256" key="3">
    <source>
        <dbReference type="ARBA" id="ARBA00022448"/>
    </source>
</evidence>
<evidence type="ECO:0000256" key="7">
    <source>
        <dbReference type="HAMAP-Rule" id="MF_01394"/>
    </source>
</evidence>
<dbReference type="Pfam" id="PF00507">
    <property type="entry name" value="Oxidored_q4"/>
    <property type="match status" value="1"/>
</dbReference>
<evidence type="ECO:0000256" key="8">
    <source>
        <dbReference type="RuleBase" id="RU003639"/>
    </source>
</evidence>
<keyword evidence="5 7" id="KW-1133">Transmembrane helix</keyword>
<sequence>MSNQILTDFGNIALFIIVGVIFVLGGLMAASFMRPNRPSHEKLTTYESGEDPVGSAWGGFNIRFYIIALIFLLFEVEILFLFPWATVFGDAEKIEQTNGVWGWFALVEIFLFVGILIVGLAYVWRKGFLDWVKPATASNANPTAKEFDKTLYDQFNKQYTK</sequence>
<keyword evidence="6 7" id="KW-0472">Membrane</keyword>
<dbReference type="PANTHER" id="PTHR11058:SF9">
    <property type="entry name" value="NADH-UBIQUINONE OXIDOREDUCTASE CHAIN 3"/>
    <property type="match status" value="1"/>
</dbReference>
<keyword evidence="7" id="KW-1003">Cell membrane</keyword>
<comment type="function">
    <text evidence="7">NDH-1 shuttles electrons from NADH, via FMN and iron-sulfur (Fe-S) centers, to quinones in the respiratory chain. The immediate electron acceptor for the enzyme in this species is believed to be a menaquinone. Couples the redox reaction to proton translocation (for every two electrons transferred, four hydrogen ions are translocated across the cytoplasmic membrane), and thus conserves the redox energy in a proton gradient.</text>
</comment>
<reference evidence="9 10" key="1">
    <citation type="submission" date="2020-04" db="EMBL/GenBank/DDBJ databases">
        <title>Flammeovirga sp. SR4, a novel species isolated from seawater.</title>
        <authorList>
            <person name="Wang X."/>
        </authorList>
    </citation>
    <scope>NUCLEOTIDE SEQUENCE [LARGE SCALE GENOMIC DNA]</scope>
    <source>
        <strain evidence="9 10">ATCC 23126</strain>
    </source>
</reference>
<keyword evidence="7 8" id="KW-0520">NAD</keyword>
<feature type="transmembrane region" description="Helical" evidence="7">
    <location>
        <begin position="12"/>
        <end position="33"/>
    </location>
</feature>
<dbReference type="InterPro" id="IPR038430">
    <property type="entry name" value="NDAH_ubi_oxred_su3_sf"/>
</dbReference>
<dbReference type="InterPro" id="IPR023043">
    <property type="entry name" value="NAD(P)H_OxRDtase_bac/plastid"/>
</dbReference>
<feature type="transmembrane region" description="Helical" evidence="7">
    <location>
        <begin position="64"/>
        <end position="88"/>
    </location>
</feature>
<comment type="similarity">
    <text evidence="2 7 8">Belongs to the complex I subunit 3 family.</text>
</comment>
<accession>A0A7X9P0I2</accession>
<evidence type="ECO:0000256" key="2">
    <source>
        <dbReference type="ARBA" id="ARBA00008472"/>
    </source>
</evidence>
<evidence type="ECO:0000256" key="6">
    <source>
        <dbReference type="ARBA" id="ARBA00023136"/>
    </source>
</evidence>
<dbReference type="RefSeq" id="WP_169654174.1">
    <property type="nucleotide sequence ID" value="NZ_JABANE010000001.1"/>
</dbReference>
<dbReference type="EMBL" id="JABANE010000001">
    <property type="protein sequence ID" value="NME66404.1"/>
    <property type="molecule type" value="Genomic_DNA"/>
</dbReference>
<name>A0A7X9P0I2_9BACT</name>